<proteinExistence type="predicted"/>
<reference evidence="2" key="1">
    <citation type="journal article" date="2019" name="Sci. Rep.">
        <title>Draft genome of Tanacetum cinerariifolium, the natural source of mosquito coil.</title>
        <authorList>
            <person name="Yamashiro T."/>
            <person name="Shiraishi A."/>
            <person name="Satake H."/>
            <person name="Nakayama K."/>
        </authorList>
    </citation>
    <scope>NUCLEOTIDE SEQUENCE</scope>
</reference>
<name>A0A6L2MWX7_TANCI</name>
<protein>
    <submittedName>
        <fullName evidence="2">Uncharacterized protein</fullName>
    </submittedName>
</protein>
<feature type="coiled-coil region" evidence="1">
    <location>
        <begin position="214"/>
        <end position="241"/>
    </location>
</feature>
<comment type="caution">
    <text evidence="2">The sequence shown here is derived from an EMBL/GenBank/DDBJ whole genome shotgun (WGS) entry which is preliminary data.</text>
</comment>
<organism evidence="2">
    <name type="scientific">Tanacetum cinerariifolium</name>
    <name type="common">Dalmatian daisy</name>
    <name type="synonym">Chrysanthemum cinerariifolium</name>
    <dbReference type="NCBI Taxonomy" id="118510"/>
    <lineage>
        <taxon>Eukaryota</taxon>
        <taxon>Viridiplantae</taxon>
        <taxon>Streptophyta</taxon>
        <taxon>Embryophyta</taxon>
        <taxon>Tracheophyta</taxon>
        <taxon>Spermatophyta</taxon>
        <taxon>Magnoliopsida</taxon>
        <taxon>eudicotyledons</taxon>
        <taxon>Gunneridae</taxon>
        <taxon>Pentapetalae</taxon>
        <taxon>asterids</taxon>
        <taxon>campanulids</taxon>
        <taxon>Asterales</taxon>
        <taxon>Asteraceae</taxon>
        <taxon>Asteroideae</taxon>
        <taxon>Anthemideae</taxon>
        <taxon>Anthemidinae</taxon>
        <taxon>Tanacetum</taxon>
    </lineage>
</organism>
<evidence type="ECO:0000256" key="1">
    <source>
        <dbReference type="SAM" id="Coils"/>
    </source>
</evidence>
<dbReference type="AlphaFoldDB" id="A0A6L2MWX7"/>
<accession>A0A6L2MWX7</accession>
<dbReference type="EMBL" id="BKCJ010007678">
    <property type="protein sequence ID" value="GEU78461.1"/>
    <property type="molecule type" value="Genomic_DNA"/>
</dbReference>
<sequence length="276" mass="31837">MVTVQLVQGRQESFAASTFETRANISRTDLGITEGPVAQTVITHNAAYQVDDLDAYNFDCDDFSTAKAILMANLSSYRIDVLSETNNALNFQRKFLIKNDRLLDQIISQNIVNIVVNSSLDINTSVNVKSFVAMNDYVNYVEMCTKYLELEAELIKQHNMVRKDEYNTLSKRFSKLEQHCLSFELAMQLNKENLQKKNTFVNQTEPLFDQLFELNNLKAEHQAKYTTIEKLKENIKRLNKTSTTNNVKKDIDEIETINIELEHRVTKLIAKNEHLK</sequence>
<keyword evidence="1" id="KW-0175">Coiled coil</keyword>
<evidence type="ECO:0000313" key="2">
    <source>
        <dbReference type="EMBL" id="GEU78461.1"/>
    </source>
</evidence>
<gene>
    <name evidence="2" type="ORF">Tci_050439</name>
</gene>